<evidence type="ECO:0000256" key="9">
    <source>
        <dbReference type="RuleBase" id="RU363032"/>
    </source>
</evidence>
<dbReference type="PANTHER" id="PTHR43386:SF5">
    <property type="entry name" value="PUTRESCINE EXPORT SYSTEM PERMEASE PROTEIN SAPC"/>
    <property type="match status" value="1"/>
</dbReference>
<evidence type="ECO:0000259" key="10">
    <source>
        <dbReference type="PROSITE" id="PS50928"/>
    </source>
</evidence>
<gene>
    <name evidence="11" type="ORF">CWE08_04755</name>
</gene>
<accession>A0A432W0E2</accession>
<keyword evidence="3" id="KW-1003">Cell membrane</keyword>
<dbReference type="GO" id="GO:0055085">
    <property type="term" value="P:transmembrane transport"/>
    <property type="evidence" value="ECO:0007669"/>
    <property type="project" value="InterPro"/>
</dbReference>
<feature type="transmembrane region" description="Helical" evidence="9">
    <location>
        <begin position="99"/>
        <end position="122"/>
    </location>
</feature>
<evidence type="ECO:0000313" key="11">
    <source>
        <dbReference type="EMBL" id="RUO22490.1"/>
    </source>
</evidence>
<dbReference type="PROSITE" id="PS50928">
    <property type="entry name" value="ABC_TM1"/>
    <property type="match status" value="1"/>
</dbReference>
<dbReference type="CDD" id="cd06261">
    <property type="entry name" value="TM_PBP2"/>
    <property type="match status" value="1"/>
</dbReference>
<evidence type="ECO:0000256" key="2">
    <source>
        <dbReference type="ARBA" id="ARBA00022448"/>
    </source>
</evidence>
<keyword evidence="7 9" id="KW-0472">Membrane</keyword>
<dbReference type="GO" id="GO:0005886">
    <property type="term" value="C:plasma membrane"/>
    <property type="evidence" value="ECO:0007669"/>
    <property type="project" value="UniProtKB-SubCell"/>
</dbReference>
<keyword evidence="6 9" id="KW-1133">Transmembrane helix</keyword>
<dbReference type="InterPro" id="IPR035906">
    <property type="entry name" value="MetI-like_sf"/>
</dbReference>
<dbReference type="PANTHER" id="PTHR43386">
    <property type="entry name" value="OLIGOPEPTIDE TRANSPORT SYSTEM PERMEASE PROTEIN APPC"/>
    <property type="match status" value="1"/>
</dbReference>
<dbReference type="SUPFAM" id="SSF161098">
    <property type="entry name" value="MetI-like"/>
    <property type="match status" value="1"/>
</dbReference>
<evidence type="ECO:0000256" key="1">
    <source>
        <dbReference type="ARBA" id="ARBA00004429"/>
    </source>
</evidence>
<dbReference type="RefSeq" id="WP_126766105.1">
    <property type="nucleotide sequence ID" value="NZ_PIPJ01000002.1"/>
</dbReference>
<dbReference type="Pfam" id="PF12911">
    <property type="entry name" value="OppC_N"/>
    <property type="match status" value="1"/>
</dbReference>
<feature type="transmembrane region" description="Helical" evidence="9">
    <location>
        <begin position="134"/>
        <end position="153"/>
    </location>
</feature>
<sequence>MPRPNLYYEERTPSPLERVWLEFNRNPLARAALYILIFIIFLSMFGPWLTPYGPNEQMLDAISLPPAWSDDGNIRFLLGTDELGRDMVTRIIYGARYTFGYPFLVVLASAAIGISLGATAAITVGVKSSTLKHLLDVLMSIPSLLLALIIIAITGPGLSNALLAIGLVLIPQFLHVTRNAIQDERQKPYVTASRLNGVSDFYLLTMVFFPNIVKVLVIQLTIGLSIAILDIAALGFLRLGAQSPTPEWGSMLAQSLEVAYISPWVMALPGIALFVTLVSVNLVGETLRIAIQKQLER</sequence>
<keyword evidence="2 9" id="KW-0813">Transport</keyword>
<name>A0A432W0E2_9GAMM</name>
<evidence type="ECO:0000256" key="5">
    <source>
        <dbReference type="ARBA" id="ARBA00022692"/>
    </source>
</evidence>
<feature type="transmembrane region" description="Helical" evidence="9">
    <location>
        <begin position="215"/>
        <end position="241"/>
    </location>
</feature>
<evidence type="ECO:0000256" key="8">
    <source>
        <dbReference type="ARBA" id="ARBA00024202"/>
    </source>
</evidence>
<organism evidence="11 12">
    <name type="scientific">Aliidiomarina iranensis</name>
    <dbReference type="NCBI Taxonomy" id="1434071"/>
    <lineage>
        <taxon>Bacteria</taxon>
        <taxon>Pseudomonadati</taxon>
        <taxon>Pseudomonadota</taxon>
        <taxon>Gammaproteobacteria</taxon>
        <taxon>Alteromonadales</taxon>
        <taxon>Idiomarinaceae</taxon>
        <taxon>Aliidiomarina</taxon>
    </lineage>
</organism>
<dbReference type="Proteomes" id="UP000288395">
    <property type="component" value="Unassembled WGS sequence"/>
</dbReference>
<dbReference type="InterPro" id="IPR025966">
    <property type="entry name" value="OppC_N"/>
</dbReference>
<dbReference type="InterPro" id="IPR000515">
    <property type="entry name" value="MetI-like"/>
</dbReference>
<dbReference type="Pfam" id="PF00528">
    <property type="entry name" value="BPD_transp_1"/>
    <property type="match status" value="1"/>
</dbReference>
<dbReference type="Gene3D" id="1.10.3720.10">
    <property type="entry name" value="MetI-like"/>
    <property type="match status" value="1"/>
</dbReference>
<dbReference type="EMBL" id="PIPJ01000002">
    <property type="protein sequence ID" value="RUO22490.1"/>
    <property type="molecule type" value="Genomic_DNA"/>
</dbReference>
<keyword evidence="4" id="KW-0997">Cell inner membrane</keyword>
<comment type="similarity">
    <text evidence="8">Belongs to the binding-protein-dependent transport system permease family. OppBC subfamily.</text>
</comment>
<keyword evidence="12" id="KW-1185">Reference proteome</keyword>
<dbReference type="OrthoDB" id="9805884at2"/>
<dbReference type="InterPro" id="IPR050366">
    <property type="entry name" value="BP-dependent_transpt_permease"/>
</dbReference>
<reference evidence="12" key="1">
    <citation type="journal article" date="2018" name="Front. Microbiol.">
        <title>Genome-Based Analysis Reveals the Taxonomy and Diversity of the Family Idiomarinaceae.</title>
        <authorList>
            <person name="Liu Y."/>
            <person name="Lai Q."/>
            <person name="Shao Z."/>
        </authorList>
    </citation>
    <scope>NUCLEOTIDE SEQUENCE [LARGE SCALE GENOMIC DNA]</scope>
    <source>
        <strain evidence="12">GBPy7</strain>
    </source>
</reference>
<evidence type="ECO:0000256" key="6">
    <source>
        <dbReference type="ARBA" id="ARBA00022989"/>
    </source>
</evidence>
<evidence type="ECO:0000256" key="7">
    <source>
        <dbReference type="ARBA" id="ARBA00023136"/>
    </source>
</evidence>
<comment type="caution">
    <text evidence="11">The sequence shown here is derived from an EMBL/GenBank/DDBJ whole genome shotgun (WGS) entry which is preliminary data.</text>
</comment>
<comment type="subcellular location">
    <subcellularLocation>
        <location evidence="1">Cell inner membrane</location>
        <topology evidence="1">Multi-pass membrane protein</topology>
    </subcellularLocation>
    <subcellularLocation>
        <location evidence="9">Cell membrane</location>
        <topology evidence="9">Multi-pass membrane protein</topology>
    </subcellularLocation>
</comment>
<dbReference type="AlphaFoldDB" id="A0A432W0E2"/>
<proteinExistence type="inferred from homology"/>
<feature type="domain" description="ABC transmembrane type-1" evidence="10">
    <location>
        <begin position="99"/>
        <end position="284"/>
    </location>
</feature>
<feature type="transmembrane region" description="Helical" evidence="9">
    <location>
        <begin position="31"/>
        <end position="49"/>
    </location>
</feature>
<feature type="transmembrane region" description="Helical" evidence="9">
    <location>
        <begin position="261"/>
        <end position="283"/>
    </location>
</feature>
<evidence type="ECO:0000313" key="12">
    <source>
        <dbReference type="Proteomes" id="UP000288395"/>
    </source>
</evidence>
<protein>
    <submittedName>
        <fullName evidence="11">Peptide ABC transporter permease</fullName>
    </submittedName>
</protein>
<keyword evidence="5 9" id="KW-0812">Transmembrane</keyword>
<evidence type="ECO:0000256" key="4">
    <source>
        <dbReference type="ARBA" id="ARBA00022519"/>
    </source>
</evidence>
<evidence type="ECO:0000256" key="3">
    <source>
        <dbReference type="ARBA" id="ARBA00022475"/>
    </source>
</evidence>